<dbReference type="CDD" id="cd00475">
    <property type="entry name" value="Cis_IPPS"/>
    <property type="match status" value="1"/>
</dbReference>
<evidence type="ECO:0000313" key="3">
    <source>
        <dbReference type="EMBL" id="OGZ69622.1"/>
    </source>
</evidence>
<accession>A0A1G2I471</accession>
<dbReference type="GO" id="GO:0000287">
    <property type="term" value="F:magnesium ion binding"/>
    <property type="evidence" value="ECO:0007669"/>
    <property type="project" value="UniProtKB-UniRule"/>
</dbReference>
<feature type="binding site" evidence="2">
    <location>
        <position position="176"/>
    </location>
    <ligand>
        <name>substrate</name>
    </ligand>
</feature>
<dbReference type="SUPFAM" id="SSF64005">
    <property type="entry name" value="Undecaprenyl diphosphate synthase"/>
    <property type="match status" value="1"/>
</dbReference>
<dbReference type="FunFam" id="3.40.1180.10:FF:000001">
    <property type="entry name" value="(2E,6E)-farnesyl-diphosphate-specific ditrans,polycis-undecaprenyl-diphosphate synthase"/>
    <property type="match status" value="1"/>
</dbReference>
<feature type="binding site" evidence="2">
    <location>
        <position position="63"/>
    </location>
    <ligand>
        <name>substrate</name>
    </ligand>
</feature>
<feature type="binding site" evidence="2">
    <location>
        <position position="17"/>
    </location>
    <ligand>
        <name>substrate</name>
    </ligand>
</feature>
<dbReference type="NCBIfam" id="TIGR00055">
    <property type="entry name" value="uppS"/>
    <property type="match status" value="1"/>
</dbReference>
<comment type="cofactor">
    <cofactor evidence="2">
        <name>Mg(2+)</name>
        <dbReference type="ChEBI" id="CHEBI:18420"/>
    </cofactor>
    <text evidence="2">Binds 2 magnesium ions per subunit.</text>
</comment>
<feature type="binding site" evidence="2">
    <location>
        <begin position="182"/>
        <end position="184"/>
    </location>
    <ligand>
        <name>substrate</name>
    </ligand>
</feature>
<comment type="similarity">
    <text evidence="2">Belongs to the UPP synthase family.</text>
</comment>
<dbReference type="InterPro" id="IPR001441">
    <property type="entry name" value="UPP_synth-like"/>
</dbReference>
<comment type="caution">
    <text evidence="3">The sequence shown here is derived from an EMBL/GenBank/DDBJ whole genome shotgun (WGS) entry which is preliminary data.</text>
</comment>
<organism evidence="3 4">
    <name type="scientific">Candidatus Staskawiczbacteria bacterium RIFCSPHIGHO2_12_FULL_38_11</name>
    <dbReference type="NCBI Taxonomy" id="1802209"/>
    <lineage>
        <taxon>Bacteria</taxon>
        <taxon>Candidatus Staskawicziibacteriota</taxon>
    </lineage>
</organism>
<dbReference type="Proteomes" id="UP000179214">
    <property type="component" value="Unassembled WGS sequence"/>
</dbReference>
<dbReference type="HAMAP" id="MF_01139">
    <property type="entry name" value="ISPT"/>
    <property type="match status" value="1"/>
</dbReference>
<gene>
    <name evidence="3" type="ORF">A3F47_02520</name>
</gene>
<feature type="binding site" evidence="2">
    <location>
        <position position="12"/>
    </location>
    <ligand>
        <name>Mg(2+)</name>
        <dbReference type="ChEBI" id="CHEBI:18420"/>
    </ligand>
</feature>
<keyword evidence="2" id="KW-0460">Magnesium</keyword>
<feature type="binding site" evidence="2">
    <location>
        <begin position="13"/>
        <end position="16"/>
    </location>
    <ligand>
        <name>substrate</name>
    </ligand>
</feature>
<keyword evidence="1 2" id="KW-0808">Transferase</keyword>
<keyword evidence="2" id="KW-0479">Metal-binding</keyword>
<feature type="binding site" evidence="2">
    <location>
        <position position="195"/>
    </location>
    <ligand>
        <name>Mg(2+)</name>
        <dbReference type="ChEBI" id="CHEBI:18420"/>
    </ligand>
</feature>
<feature type="binding site" evidence="2">
    <location>
        <position position="29"/>
    </location>
    <ligand>
        <name>substrate</name>
    </ligand>
</feature>
<dbReference type="AlphaFoldDB" id="A0A1G2I471"/>
<dbReference type="Gene3D" id="3.40.1180.10">
    <property type="entry name" value="Decaprenyl diphosphate synthase-like"/>
    <property type="match status" value="1"/>
</dbReference>
<proteinExistence type="inferred from homology"/>
<dbReference type="GO" id="GO:0045547">
    <property type="term" value="F:ditrans,polycis-polyprenyl diphosphate synthase [(2E,6E)-farnesyl diphosphate specific] activity"/>
    <property type="evidence" value="ECO:0007669"/>
    <property type="project" value="TreeGrafter"/>
</dbReference>
<comment type="subunit">
    <text evidence="2">Homodimer.</text>
</comment>
<comment type="function">
    <text evidence="2">Catalyzes the condensation of isopentenyl diphosphate (IPP) with allylic pyrophosphates generating different type of terpenoids.</text>
</comment>
<sequence>MNIPQHIVLFPDGNRRWAKEKGIASFEGHQKGYRNIIDFGEWCRKRGVKVLTAFGFSTENWKRSKEEVNYLMQLLESGLLESSDRFAKNGVKVKIIGQKEKLPASLQNAIIKIEKETENNKSLHLNLAVSYGGKWDILQAVKKIVEEKVPVEKIDEVLFENYLSTAGLPNPDLVIRAGGEMRLSNFVLWQAAYSELYFSPKMWPEFSEEDFNLALEEFDKRTRRFGK</sequence>
<feature type="binding site" evidence="2">
    <location>
        <begin position="57"/>
        <end position="59"/>
    </location>
    <ligand>
        <name>substrate</name>
    </ligand>
</feature>
<dbReference type="EC" id="2.5.1.-" evidence="2"/>
<comment type="caution">
    <text evidence="2">Lacks conserved residue(s) required for the propagation of feature annotation.</text>
</comment>
<feature type="active site" evidence="2">
    <location>
        <position position="12"/>
    </location>
</feature>
<dbReference type="PANTHER" id="PTHR10291:SF0">
    <property type="entry name" value="DEHYDRODOLICHYL DIPHOSPHATE SYNTHASE 2"/>
    <property type="match status" value="1"/>
</dbReference>
<protein>
    <recommendedName>
        <fullName evidence="2">Isoprenyl transferase</fullName>
        <ecNumber evidence="2">2.5.1.-</ecNumber>
    </recommendedName>
</protein>
<evidence type="ECO:0000256" key="2">
    <source>
        <dbReference type="HAMAP-Rule" id="MF_01139"/>
    </source>
</evidence>
<evidence type="ECO:0000313" key="4">
    <source>
        <dbReference type="Proteomes" id="UP000179214"/>
    </source>
</evidence>
<dbReference type="PANTHER" id="PTHR10291">
    <property type="entry name" value="DEHYDRODOLICHYL DIPHOSPHATE SYNTHASE FAMILY MEMBER"/>
    <property type="match status" value="1"/>
</dbReference>
<feature type="binding site" evidence="2">
    <location>
        <position position="61"/>
    </location>
    <ligand>
        <name>substrate</name>
    </ligand>
</feature>
<dbReference type="Pfam" id="PF01255">
    <property type="entry name" value="Prenyltransf"/>
    <property type="match status" value="1"/>
</dbReference>
<dbReference type="EMBL" id="MHOV01000031">
    <property type="protein sequence ID" value="OGZ69622.1"/>
    <property type="molecule type" value="Genomic_DNA"/>
</dbReference>
<dbReference type="GO" id="GO:0016094">
    <property type="term" value="P:polyprenol biosynthetic process"/>
    <property type="evidence" value="ECO:0007669"/>
    <property type="project" value="TreeGrafter"/>
</dbReference>
<reference evidence="3 4" key="1">
    <citation type="journal article" date="2016" name="Nat. Commun.">
        <title>Thousands of microbial genomes shed light on interconnected biogeochemical processes in an aquifer system.</title>
        <authorList>
            <person name="Anantharaman K."/>
            <person name="Brown C.T."/>
            <person name="Hug L.A."/>
            <person name="Sharon I."/>
            <person name="Castelle C.J."/>
            <person name="Probst A.J."/>
            <person name="Thomas B.C."/>
            <person name="Singh A."/>
            <person name="Wilkins M.J."/>
            <person name="Karaoz U."/>
            <person name="Brodie E.L."/>
            <person name="Williams K.H."/>
            <person name="Hubbard S.S."/>
            <person name="Banfield J.F."/>
        </authorList>
    </citation>
    <scope>NUCLEOTIDE SEQUENCE [LARGE SCALE GENOMIC DNA]</scope>
</reference>
<dbReference type="InterPro" id="IPR036424">
    <property type="entry name" value="UPP_synth-like_sf"/>
</dbReference>
<name>A0A1G2I471_9BACT</name>
<feature type="active site" description="Proton acceptor" evidence="2">
    <location>
        <position position="60"/>
    </location>
</feature>
<evidence type="ECO:0000256" key="1">
    <source>
        <dbReference type="ARBA" id="ARBA00022679"/>
    </source>
</evidence>